<sequence length="370" mass="40921">MGCFNKLGDEVAVAYGELQGALDGGKDKAIHPNKLLLDHGKVLHDGAWLVRQRLAEVPIVRDGADLDGECVLVVAIGLVRDELFVGSGADRDDAGMNSTNLMAWERLVKKKSIHAADELDPPLLTEEGGLSKVGGEKLPALPISILEEEERGSKPSIQKFLERGSMILTPGHYNNYTPFTVFRGELLMEVRAELPQPPHMQMKSEHCRDSNGSGGDWLHKPAVSQKKKRELNWERRLKIAIGLAKGVEYLHHDYVPKIIHRDIKTSNALLDGNMEAHLGDFGLAKVVAESHRYRVLMELVSGLTPTDSTFEGDMDMVKWVQSRIGLPTSGREELLDPSLKPLAPYEESSMFELLDVALQCTRTAPAERPT</sequence>
<dbReference type="EC" id="2.7.11.1" evidence="1"/>
<evidence type="ECO:0000313" key="12">
    <source>
        <dbReference type="RefSeq" id="XP_029123865.1"/>
    </source>
</evidence>
<comment type="catalytic activity">
    <reaction evidence="8">
        <text>L-seryl-[protein] + ATP = O-phospho-L-seryl-[protein] + ADP + H(+)</text>
        <dbReference type="Rhea" id="RHEA:17989"/>
        <dbReference type="Rhea" id="RHEA-COMP:9863"/>
        <dbReference type="Rhea" id="RHEA-COMP:11604"/>
        <dbReference type="ChEBI" id="CHEBI:15378"/>
        <dbReference type="ChEBI" id="CHEBI:29999"/>
        <dbReference type="ChEBI" id="CHEBI:30616"/>
        <dbReference type="ChEBI" id="CHEBI:83421"/>
        <dbReference type="ChEBI" id="CHEBI:456216"/>
        <dbReference type="EC" id="2.7.11.1"/>
    </reaction>
</comment>
<evidence type="ECO:0000256" key="8">
    <source>
        <dbReference type="ARBA" id="ARBA00048679"/>
    </source>
</evidence>
<name>A0A8N4F3A1_ELAGV</name>
<dbReference type="PROSITE" id="PS50011">
    <property type="entry name" value="PROTEIN_KINASE_DOM"/>
    <property type="match status" value="1"/>
</dbReference>
<accession>A0A8N4F3A1</accession>
<evidence type="ECO:0000256" key="6">
    <source>
        <dbReference type="ARBA" id="ARBA00022840"/>
    </source>
</evidence>
<evidence type="ECO:0000256" key="4">
    <source>
        <dbReference type="ARBA" id="ARBA00022741"/>
    </source>
</evidence>
<dbReference type="Pfam" id="PF00069">
    <property type="entry name" value="Pkinase"/>
    <property type="match status" value="1"/>
</dbReference>
<dbReference type="InterPro" id="IPR011009">
    <property type="entry name" value="Kinase-like_dom_sf"/>
</dbReference>
<evidence type="ECO:0000259" key="10">
    <source>
        <dbReference type="PROSITE" id="PS50011"/>
    </source>
</evidence>
<keyword evidence="5" id="KW-0418">Kinase</keyword>
<evidence type="ECO:0000256" key="9">
    <source>
        <dbReference type="SAM" id="MobiDB-lite"/>
    </source>
</evidence>
<keyword evidence="4" id="KW-0547">Nucleotide-binding</keyword>
<dbReference type="Proteomes" id="UP000504607">
    <property type="component" value="Chromosome 1"/>
</dbReference>
<evidence type="ECO:0000313" key="11">
    <source>
        <dbReference type="Proteomes" id="UP000504607"/>
    </source>
</evidence>
<dbReference type="InterPro" id="IPR000719">
    <property type="entry name" value="Prot_kinase_dom"/>
</dbReference>
<dbReference type="GO" id="GO:0005524">
    <property type="term" value="F:ATP binding"/>
    <property type="evidence" value="ECO:0007669"/>
    <property type="project" value="UniProtKB-KW"/>
</dbReference>
<feature type="region of interest" description="Disordered" evidence="9">
    <location>
        <begin position="200"/>
        <end position="220"/>
    </location>
</feature>
<dbReference type="FunFam" id="1.10.510.10:FF:001023">
    <property type="entry name" value="Os07g0541700 protein"/>
    <property type="match status" value="1"/>
</dbReference>
<keyword evidence="11" id="KW-1185">Reference proteome</keyword>
<dbReference type="GO" id="GO:0004674">
    <property type="term" value="F:protein serine/threonine kinase activity"/>
    <property type="evidence" value="ECO:0007669"/>
    <property type="project" value="UniProtKB-KW"/>
</dbReference>
<keyword evidence="2" id="KW-0723">Serine/threonine-protein kinase</keyword>
<proteinExistence type="predicted"/>
<evidence type="ECO:0000256" key="2">
    <source>
        <dbReference type="ARBA" id="ARBA00022527"/>
    </source>
</evidence>
<dbReference type="GO" id="GO:0016020">
    <property type="term" value="C:membrane"/>
    <property type="evidence" value="ECO:0007669"/>
    <property type="project" value="TreeGrafter"/>
</dbReference>
<evidence type="ECO:0000256" key="3">
    <source>
        <dbReference type="ARBA" id="ARBA00022679"/>
    </source>
</evidence>
<feature type="domain" description="Protein kinase" evidence="10">
    <location>
        <begin position="119"/>
        <end position="370"/>
    </location>
</feature>
<dbReference type="AlphaFoldDB" id="A0A8N4F3A1"/>
<dbReference type="InterPro" id="IPR051564">
    <property type="entry name" value="LRR_receptor-like_kinase"/>
</dbReference>
<evidence type="ECO:0000256" key="5">
    <source>
        <dbReference type="ARBA" id="ARBA00022777"/>
    </source>
</evidence>
<protein>
    <recommendedName>
        <fullName evidence="1">non-specific serine/threonine protein kinase</fullName>
        <ecNumber evidence="1">2.7.11.1</ecNumber>
    </recommendedName>
</protein>
<dbReference type="PANTHER" id="PTHR48055">
    <property type="entry name" value="LEUCINE-RICH REPEAT RECEPTOR PROTEIN KINASE EMS1"/>
    <property type="match status" value="1"/>
</dbReference>
<dbReference type="Gene3D" id="1.10.510.10">
    <property type="entry name" value="Transferase(Phosphotransferase) domain 1"/>
    <property type="match status" value="2"/>
</dbReference>
<dbReference type="RefSeq" id="XP_029123865.1">
    <property type="nucleotide sequence ID" value="XM_029268032.1"/>
</dbReference>
<reference evidence="12" key="1">
    <citation type="submission" date="2025-08" db="UniProtKB">
        <authorList>
            <consortium name="RefSeq"/>
        </authorList>
    </citation>
    <scope>IDENTIFICATION</scope>
</reference>
<keyword evidence="6" id="KW-0067">ATP-binding</keyword>
<gene>
    <name evidence="12" type="primary">LOC114914734</name>
</gene>
<keyword evidence="3" id="KW-0808">Transferase</keyword>
<dbReference type="OrthoDB" id="2015831at2759"/>
<evidence type="ECO:0000256" key="7">
    <source>
        <dbReference type="ARBA" id="ARBA00047899"/>
    </source>
</evidence>
<comment type="catalytic activity">
    <reaction evidence="7">
        <text>L-threonyl-[protein] + ATP = O-phospho-L-threonyl-[protein] + ADP + H(+)</text>
        <dbReference type="Rhea" id="RHEA:46608"/>
        <dbReference type="Rhea" id="RHEA-COMP:11060"/>
        <dbReference type="Rhea" id="RHEA-COMP:11605"/>
        <dbReference type="ChEBI" id="CHEBI:15378"/>
        <dbReference type="ChEBI" id="CHEBI:30013"/>
        <dbReference type="ChEBI" id="CHEBI:30616"/>
        <dbReference type="ChEBI" id="CHEBI:61977"/>
        <dbReference type="ChEBI" id="CHEBI:456216"/>
        <dbReference type="EC" id="2.7.11.1"/>
    </reaction>
</comment>
<dbReference type="PANTHER" id="PTHR48055:SF3">
    <property type="entry name" value="LRR RECEPTOR-LIKE SERINE_THREONINE-PROTEIN KINASE GSO1"/>
    <property type="match status" value="1"/>
</dbReference>
<evidence type="ECO:0000256" key="1">
    <source>
        <dbReference type="ARBA" id="ARBA00012513"/>
    </source>
</evidence>
<dbReference type="KEGG" id="egu:114914734"/>
<dbReference type="SUPFAM" id="SSF56112">
    <property type="entry name" value="Protein kinase-like (PK-like)"/>
    <property type="match status" value="1"/>
</dbReference>
<organism evidence="11 12">
    <name type="scientific">Elaeis guineensis var. tenera</name>
    <name type="common">Oil palm</name>
    <dbReference type="NCBI Taxonomy" id="51953"/>
    <lineage>
        <taxon>Eukaryota</taxon>
        <taxon>Viridiplantae</taxon>
        <taxon>Streptophyta</taxon>
        <taxon>Embryophyta</taxon>
        <taxon>Tracheophyta</taxon>
        <taxon>Spermatophyta</taxon>
        <taxon>Magnoliopsida</taxon>
        <taxon>Liliopsida</taxon>
        <taxon>Arecaceae</taxon>
        <taxon>Arecoideae</taxon>
        <taxon>Cocoseae</taxon>
        <taxon>Elaeidinae</taxon>
        <taxon>Elaeis</taxon>
    </lineage>
</organism>